<dbReference type="Proteomes" id="UP000199416">
    <property type="component" value="Unassembled WGS sequence"/>
</dbReference>
<proteinExistence type="predicted"/>
<protein>
    <submittedName>
        <fullName evidence="2">Uncharacterized protein</fullName>
    </submittedName>
</protein>
<keyword evidence="1" id="KW-1133">Transmembrane helix</keyword>
<sequence>MQTQTQISEPQELIEVISSNLDAAEEQLGKTPSASSLTVILAHLDSAQTDLLRLAPTSFLHGALPNLVMQARKALAPDDLRLLRLEQLATVTQSVEYTEDDRQVIVASAVAVNEEDRRNRLRLESFRRIILATTGSLVILATIAGVLGSAYPSLFPVCFTSTVADRVQVACPTATSPLTSSIPDGSFGDVDEVTAQLADPINIVFLEFLGVLGAALSTAIAIKNLRGSGDPYNLSLALVLLKTATGALIALFGIILVNAGLVPGIEVLDTSSEIIAWALVLGYAQQLFTGVIDRRAASVLEEVDAVTRTA</sequence>
<keyword evidence="1" id="KW-0812">Transmembrane</keyword>
<dbReference type="EMBL" id="FMZF01000004">
    <property type="protein sequence ID" value="SDC88705.1"/>
    <property type="molecule type" value="Genomic_DNA"/>
</dbReference>
<gene>
    <name evidence="2" type="ORF">SAMN05660690_2775</name>
</gene>
<accession>A0A1G6QAK5</accession>
<keyword evidence="1" id="KW-0472">Membrane</keyword>
<evidence type="ECO:0000256" key="1">
    <source>
        <dbReference type="SAM" id="Phobius"/>
    </source>
</evidence>
<reference evidence="3" key="1">
    <citation type="submission" date="2016-10" db="EMBL/GenBank/DDBJ databases">
        <authorList>
            <person name="Varghese N."/>
            <person name="Submissions S."/>
        </authorList>
    </citation>
    <scope>NUCLEOTIDE SEQUENCE [LARGE SCALE GENOMIC DNA]</scope>
    <source>
        <strain evidence="3">DSM 45421</strain>
    </source>
</reference>
<keyword evidence="3" id="KW-1185">Reference proteome</keyword>
<feature type="transmembrane region" description="Helical" evidence="1">
    <location>
        <begin position="201"/>
        <end position="222"/>
    </location>
</feature>
<organism evidence="2 3">
    <name type="scientific">Geodermatophilus telluris</name>
    <dbReference type="NCBI Taxonomy" id="1190417"/>
    <lineage>
        <taxon>Bacteria</taxon>
        <taxon>Bacillati</taxon>
        <taxon>Actinomycetota</taxon>
        <taxon>Actinomycetes</taxon>
        <taxon>Geodermatophilales</taxon>
        <taxon>Geodermatophilaceae</taxon>
        <taxon>Geodermatophilus</taxon>
    </lineage>
</organism>
<feature type="transmembrane region" description="Helical" evidence="1">
    <location>
        <begin position="234"/>
        <end position="262"/>
    </location>
</feature>
<evidence type="ECO:0000313" key="2">
    <source>
        <dbReference type="EMBL" id="SDC88705.1"/>
    </source>
</evidence>
<feature type="transmembrane region" description="Helical" evidence="1">
    <location>
        <begin position="274"/>
        <end position="292"/>
    </location>
</feature>
<feature type="transmembrane region" description="Helical" evidence="1">
    <location>
        <begin position="129"/>
        <end position="151"/>
    </location>
</feature>
<dbReference type="AlphaFoldDB" id="A0A1G6QAK5"/>
<evidence type="ECO:0000313" key="3">
    <source>
        <dbReference type="Proteomes" id="UP000199416"/>
    </source>
</evidence>
<name>A0A1G6QAK5_9ACTN</name>